<keyword evidence="5" id="KW-1185">Reference proteome</keyword>
<protein>
    <submittedName>
        <fullName evidence="4">Uncharacterized protein</fullName>
    </submittedName>
</protein>
<dbReference type="PANTHER" id="PTHR15574">
    <property type="entry name" value="WD REPEAT DOMAIN-CONTAINING FAMILY"/>
    <property type="match status" value="1"/>
</dbReference>
<dbReference type="InterPro" id="IPR015943">
    <property type="entry name" value="WD40/YVTN_repeat-like_dom_sf"/>
</dbReference>
<dbReference type="eggNOG" id="KOG1310">
    <property type="taxonomic scope" value="Eukaryota"/>
</dbReference>
<dbReference type="InterPro" id="IPR036322">
    <property type="entry name" value="WD40_repeat_dom_sf"/>
</dbReference>
<dbReference type="Gramene" id="ERN02915">
    <property type="protein sequence ID" value="ERN02915"/>
    <property type="gene ID" value="AMTR_s00135p00074190"/>
</dbReference>
<evidence type="ECO:0000313" key="5">
    <source>
        <dbReference type="Proteomes" id="UP000017836"/>
    </source>
</evidence>
<sequence>MSPWQTLNREYVASGSDDGRWFIWEKRTGRLVKMLAGDENVVNCVQCHPFDCCIATSGIDNTIKIWSPFAQAPSVVAGGTAGPETTDVLSAMESNQHKMRRNREIGLPFEILERLRMHEFTEGTIHPFECTQS</sequence>
<proteinExistence type="predicted"/>
<dbReference type="Gene3D" id="2.130.10.10">
    <property type="entry name" value="YVTN repeat-like/Quinoprotein amine dehydrogenase"/>
    <property type="match status" value="1"/>
</dbReference>
<dbReference type="Pfam" id="PF00400">
    <property type="entry name" value="WD40"/>
    <property type="match status" value="1"/>
</dbReference>
<evidence type="ECO:0000256" key="2">
    <source>
        <dbReference type="ARBA" id="ARBA00022737"/>
    </source>
</evidence>
<evidence type="ECO:0000256" key="3">
    <source>
        <dbReference type="PROSITE-ProRule" id="PRU00221"/>
    </source>
</evidence>
<dbReference type="OMA" id="MHEVEFA"/>
<gene>
    <name evidence="4" type="ORF">AMTR_s00135p00074190</name>
</gene>
<dbReference type="PANTHER" id="PTHR15574:SF40">
    <property type="entry name" value="WD AND TETRATRICOPEPTIDE REPEATS PROTEIN 1"/>
    <property type="match status" value="1"/>
</dbReference>
<keyword evidence="2" id="KW-0677">Repeat</keyword>
<name>W1P7G6_AMBTC</name>
<dbReference type="EMBL" id="KI394463">
    <property type="protein sequence ID" value="ERN02915.1"/>
    <property type="molecule type" value="Genomic_DNA"/>
</dbReference>
<organism evidence="4 5">
    <name type="scientific">Amborella trichopoda</name>
    <dbReference type="NCBI Taxonomy" id="13333"/>
    <lineage>
        <taxon>Eukaryota</taxon>
        <taxon>Viridiplantae</taxon>
        <taxon>Streptophyta</taxon>
        <taxon>Embryophyta</taxon>
        <taxon>Tracheophyta</taxon>
        <taxon>Spermatophyta</taxon>
        <taxon>Magnoliopsida</taxon>
        <taxon>Amborellales</taxon>
        <taxon>Amborellaceae</taxon>
        <taxon>Amborella</taxon>
    </lineage>
</organism>
<evidence type="ECO:0000256" key="1">
    <source>
        <dbReference type="ARBA" id="ARBA00022574"/>
    </source>
</evidence>
<accession>W1P7G6</accession>
<dbReference type="Proteomes" id="UP000017836">
    <property type="component" value="Unassembled WGS sequence"/>
</dbReference>
<dbReference type="HOGENOM" id="CLU_1909503_0_0_1"/>
<dbReference type="SUPFAM" id="SSF50978">
    <property type="entry name" value="WD40 repeat-like"/>
    <property type="match status" value="1"/>
</dbReference>
<keyword evidence="1 3" id="KW-0853">WD repeat</keyword>
<dbReference type="InterPro" id="IPR045151">
    <property type="entry name" value="DCAF8"/>
</dbReference>
<feature type="repeat" description="WD" evidence="3">
    <location>
        <begin position="35"/>
        <end position="67"/>
    </location>
</feature>
<dbReference type="InterPro" id="IPR001680">
    <property type="entry name" value="WD40_rpt"/>
</dbReference>
<dbReference type="SMART" id="SM00320">
    <property type="entry name" value="WD40"/>
    <property type="match status" value="1"/>
</dbReference>
<evidence type="ECO:0000313" key="4">
    <source>
        <dbReference type="EMBL" id="ERN02915.1"/>
    </source>
</evidence>
<dbReference type="PROSITE" id="PS50082">
    <property type="entry name" value="WD_REPEATS_2"/>
    <property type="match status" value="1"/>
</dbReference>
<reference evidence="5" key="1">
    <citation type="journal article" date="2013" name="Science">
        <title>The Amborella genome and the evolution of flowering plants.</title>
        <authorList>
            <consortium name="Amborella Genome Project"/>
        </authorList>
    </citation>
    <scope>NUCLEOTIDE SEQUENCE [LARGE SCALE GENOMIC DNA]</scope>
</reference>
<dbReference type="STRING" id="13333.W1P7G6"/>
<dbReference type="AlphaFoldDB" id="W1P7G6"/>